<dbReference type="PROSITE" id="PS51910">
    <property type="entry name" value="GH18_2"/>
    <property type="match status" value="1"/>
</dbReference>
<feature type="signal peptide" evidence="12">
    <location>
        <begin position="1"/>
        <end position="19"/>
    </location>
</feature>
<reference evidence="14 15" key="1">
    <citation type="journal article" date="2013" name="BMC Genomics">
        <title>The miniature genome of a carnivorous plant Genlisea aurea contains a low number of genes and short non-coding sequences.</title>
        <authorList>
            <person name="Leushkin E.V."/>
            <person name="Sutormin R.A."/>
            <person name="Nabieva E.R."/>
            <person name="Penin A.A."/>
            <person name="Kondrashov A.S."/>
            <person name="Logacheva M.D."/>
        </authorList>
    </citation>
    <scope>NUCLEOTIDE SEQUENCE [LARGE SCALE GENOMIC DNA]</scope>
</reference>
<gene>
    <name evidence="14" type="ORF">M569_16224</name>
</gene>
<accession>S8BW43</accession>
<comment type="function">
    <text evidence="9">This protein functions as a defense against chitin containing fungal pathogens.</text>
</comment>
<proteinExistence type="inferred from homology"/>
<keyword evidence="4" id="KW-0146">Chitin degradation</keyword>
<keyword evidence="15" id="KW-1185">Reference proteome</keyword>
<evidence type="ECO:0000256" key="3">
    <source>
        <dbReference type="ARBA" id="ARBA00022801"/>
    </source>
</evidence>
<comment type="catalytic activity">
    <reaction evidence="1">
        <text>Random endo-hydrolysis of N-acetyl-beta-D-glucosaminide (1-&gt;4)-beta-linkages in chitin and chitodextrins.</text>
        <dbReference type="EC" id="3.2.1.14"/>
    </reaction>
</comment>
<dbReference type="GO" id="GO:0006032">
    <property type="term" value="P:chitin catabolic process"/>
    <property type="evidence" value="ECO:0007669"/>
    <property type="project" value="UniProtKB-KW"/>
</dbReference>
<protein>
    <recommendedName>
        <fullName evidence="2">chitinase</fullName>
        <ecNumber evidence="2">3.2.1.14</ecNumber>
    </recommendedName>
</protein>
<dbReference type="FunFam" id="3.20.20.80:FF:000015">
    <property type="entry name" value="Acidic endochitinase SE2"/>
    <property type="match status" value="1"/>
</dbReference>
<evidence type="ECO:0000256" key="6">
    <source>
        <dbReference type="ARBA" id="ARBA00023277"/>
    </source>
</evidence>
<dbReference type="OrthoDB" id="6020543at2759"/>
<dbReference type="Gene3D" id="3.20.20.80">
    <property type="entry name" value="Glycosidases"/>
    <property type="match status" value="1"/>
</dbReference>
<dbReference type="GO" id="GO:0000272">
    <property type="term" value="P:polysaccharide catabolic process"/>
    <property type="evidence" value="ECO:0007669"/>
    <property type="project" value="UniProtKB-KW"/>
</dbReference>
<evidence type="ECO:0000256" key="1">
    <source>
        <dbReference type="ARBA" id="ARBA00000822"/>
    </source>
</evidence>
<keyword evidence="5" id="KW-1015">Disulfide bond</keyword>
<feature type="domain" description="GH18" evidence="13">
    <location>
        <begin position="23"/>
        <end position="303"/>
    </location>
</feature>
<dbReference type="EC" id="3.2.1.14" evidence="2"/>
<evidence type="ECO:0000256" key="7">
    <source>
        <dbReference type="ARBA" id="ARBA00023295"/>
    </source>
</evidence>
<evidence type="ECO:0000256" key="5">
    <source>
        <dbReference type="ARBA" id="ARBA00023157"/>
    </source>
</evidence>
<evidence type="ECO:0000259" key="13">
    <source>
        <dbReference type="PROSITE" id="PS51910"/>
    </source>
</evidence>
<dbReference type="InterPro" id="IPR001223">
    <property type="entry name" value="Glyco_hydro18_cat"/>
</dbReference>
<dbReference type="PANTHER" id="PTHR45708:SF21">
    <property type="entry name" value="ACIDIC ENDOCHITINASE"/>
    <property type="match status" value="1"/>
</dbReference>
<evidence type="ECO:0000256" key="8">
    <source>
        <dbReference type="ARBA" id="ARBA00023326"/>
    </source>
</evidence>
<keyword evidence="8" id="KW-0624">Polysaccharide degradation</keyword>
<organism evidence="14 15">
    <name type="scientific">Genlisea aurea</name>
    <dbReference type="NCBI Taxonomy" id="192259"/>
    <lineage>
        <taxon>Eukaryota</taxon>
        <taxon>Viridiplantae</taxon>
        <taxon>Streptophyta</taxon>
        <taxon>Embryophyta</taxon>
        <taxon>Tracheophyta</taxon>
        <taxon>Spermatophyta</taxon>
        <taxon>Magnoliopsida</taxon>
        <taxon>eudicotyledons</taxon>
        <taxon>Gunneridae</taxon>
        <taxon>Pentapetalae</taxon>
        <taxon>asterids</taxon>
        <taxon>lamiids</taxon>
        <taxon>Lamiales</taxon>
        <taxon>Lentibulariaceae</taxon>
        <taxon>Genlisea</taxon>
    </lineage>
</organism>
<keyword evidence="3 10" id="KW-0378">Hydrolase</keyword>
<dbReference type="PANTHER" id="PTHR45708">
    <property type="entry name" value="ENDOCHITINASE"/>
    <property type="match status" value="1"/>
</dbReference>
<evidence type="ECO:0000256" key="12">
    <source>
        <dbReference type="SAM" id="SignalP"/>
    </source>
</evidence>
<sequence length="303" mass="32637">KILLLFLLPLLLVTSPISSEFSGGIAVYWGQDGNEGTLNSTCATGIYSYVNIAFLVVFGGGRTPQLNLAGHCNPSTGGCRSLSGDITYCQSQGIKVLLSIGGAVGSYNLTSSEDARNVSDYLWNKFLGGSASASERPLGAAVLNGIDLDIEMGSSLYYGDLVRSLKSKTLNDITTHDKIVYISGAPQCPYPDEYLGPALRTVLFDFIWIQFYNNPECEYFDGNATDLLDSWKQWTAESLIFGKFFLGLPAAPDAAGSGYIPASDLTAEILPVIRESWNYGGVMLWSRAYDVLTGYGESIKASV</sequence>
<evidence type="ECO:0000256" key="9">
    <source>
        <dbReference type="ARBA" id="ARBA00059418"/>
    </source>
</evidence>
<evidence type="ECO:0000256" key="11">
    <source>
        <dbReference type="RuleBase" id="RU004453"/>
    </source>
</evidence>
<keyword evidence="12" id="KW-0732">Signal</keyword>
<evidence type="ECO:0000256" key="10">
    <source>
        <dbReference type="RuleBase" id="RU000489"/>
    </source>
</evidence>
<comment type="caution">
    <text evidence="14">The sequence shown here is derived from an EMBL/GenBank/DDBJ whole genome shotgun (WGS) entry which is preliminary data.</text>
</comment>
<dbReference type="EMBL" id="AUSU01009070">
    <property type="protein sequence ID" value="EPS58589.1"/>
    <property type="molecule type" value="Genomic_DNA"/>
</dbReference>
<dbReference type="AlphaFoldDB" id="S8BW43"/>
<dbReference type="GO" id="GO:0005576">
    <property type="term" value="C:extracellular region"/>
    <property type="evidence" value="ECO:0007669"/>
    <property type="project" value="TreeGrafter"/>
</dbReference>
<comment type="similarity">
    <text evidence="11">Belongs to the glycosyl hydrolase 18 family.</text>
</comment>
<dbReference type="InterPro" id="IPR045321">
    <property type="entry name" value="Cts1-like"/>
</dbReference>
<evidence type="ECO:0000313" key="14">
    <source>
        <dbReference type="EMBL" id="EPS58589.1"/>
    </source>
</evidence>
<dbReference type="InterPro" id="IPR050542">
    <property type="entry name" value="Glycosyl_Hydrlase18_Chitinase"/>
</dbReference>
<dbReference type="PROSITE" id="PS01095">
    <property type="entry name" value="GH18_1"/>
    <property type="match status" value="1"/>
</dbReference>
<evidence type="ECO:0000256" key="2">
    <source>
        <dbReference type="ARBA" id="ARBA00012729"/>
    </source>
</evidence>
<name>S8BW43_9LAMI</name>
<evidence type="ECO:0000256" key="4">
    <source>
        <dbReference type="ARBA" id="ARBA00023024"/>
    </source>
</evidence>
<feature type="non-terminal residue" evidence="14">
    <location>
        <position position="1"/>
    </location>
</feature>
<evidence type="ECO:0000313" key="15">
    <source>
        <dbReference type="Proteomes" id="UP000015453"/>
    </source>
</evidence>
<feature type="chain" id="PRO_5004548747" description="chitinase" evidence="12">
    <location>
        <begin position="20"/>
        <end position="303"/>
    </location>
</feature>
<dbReference type="InterPro" id="IPR001579">
    <property type="entry name" value="Glyco_hydro_18_chit_AS"/>
</dbReference>
<dbReference type="InterPro" id="IPR017853">
    <property type="entry name" value="GH"/>
</dbReference>
<dbReference type="CDD" id="cd02877">
    <property type="entry name" value="GH18_hevamine_XipI_class_III"/>
    <property type="match status" value="1"/>
</dbReference>
<dbReference type="SUPFAM" id="SSF51445">
    <property type="entry name" value="(Trans)glycosidases"/>
    <property type="match status" value="1"/>
</dbReference>
<dbReference type="Pfam" id="PF00704">
    <property type="entry name" value="Glyco_hydro_18"/>
    <property type="match status" value="1"/>
</dbReference>
<keyword evidence="7 10" id="KW-0326">Glycosidase</keyword>
<keyword evidence="6" id="KW-0119">Carbohydrate metabolism</keyword>
<dbReference type="Proteomes" id="UP000015453">
    <property type="component" value="Unassembled WGS sequence"/>
</dbReference>
<dbReference type="GO" id="GO:0008843">
    <property type="term" value="F:endochitinase activity"/>
    <property type="evidence" value="ECO:0007669"/>
    <property type="project" value="UniProtKB-EC"/>
</dbReference>